<evidence type="ECO:0000256" key="3">
    <source>
        <dbReference type="ARBA" id="ARBA00022722"/>
    </source>
</evidence>
<sequence length="417" mass="46877">MLNEEEVQAYDEENEYMEEQGGEAEIEDVTVSINAMHGNVSAGTLRVKGMVNRKEIHILIDSGSTHSFIDEKVVKALGFKVEPTTPMMVSVADGYRMISKDEKVILRALPQKKGSKFAASESLHGFLGRKTYDLLGQLLSTDEMKDKSGWSDHLHHLRRVLELLRTHKLYAKQSKCSFAQQQVECLGHVISIEGVSTDPQKVQCMGNWPAPTSVKALREFLGLTGYYRKFIKGYGIISKPLTTLLKKEGFLWNEEAEVAFNKLKEVMCTAPVLALPDFTKPFVVETDACGRGIGVVLMQEGRPIANLSKALATKNLGLSTYGKEFLALLLAVTKWKHYLQGHHFIIRTDQKSLKHILDQRVDSVLQHKWITKLLGLSYEIQYKKGHENRAADALSRREPDLTECQTYGISTQLPLCI</sequence>
<dbReference type="GO" id="GO:0004519">
    <property type="term" value="F:endonuclease activity"/>
    <property type="evidence" value="ECO:0007669"/>
    <property type="project" value="UniProtKB-KW"/>
</dbReference>
<keyword evidence="4" id="KW-0378">Hydrolase</keyword>
<dbReference type="InterPro" id="IPR041577">
    <property type="entry name" value="RT_RNaseH_2"/>
</dbReference>
<dbReference type="SUPFAM" id="SSF50630">
    <property type="entry name" value="Acid proteases"/>
    <property type="match status" value="1"/>
</dbReference>
<dbReference type="Gene3D" id="3.30.70.270">
    <property type="match status" value="2"/>
</dbReference>
<dbReference type="InterPro" id="IPR043502">
    <property type="entry name" value="DNA/RNA_pol_sf"/>
</dbReference>
<dbReference type="PANTHER" id="PTHR37984">
    <property type="entry name" value="PROTEIN CBG26694"/>
    <property type="match status" value="1"/>
</dbReference>
<dbReference type="EMBL" id="JACGWK010000013">
    <property type="protein sequence ID" value="KAL0318287.1"/>
    <property type="molecule type" value="Genomic_DNA"/>
</dbReference>
<reference evidence="7" key="1">
    <citation type="submission" date="2020-06" db="EMBL/GenBank/DDBJ databases">
        <authorList>
            <person name="Li T."/>
            <person name="Hu X."/>
            <person name="Zhang T."/>
            <person name="Song X."/>
            <person name="Zhang H."/>
            <person name="Dai N."/>
            <person name="Sheng W."/>
            <person name="Hou X."/>
            <person name="Wei L."/>
        </authorList>
    </citation>
    <scope>NUCLEOTIDE SEQUENCE</scope>
    <source>
        <strain evidence="7">G01</strain>
        <tissue evidence="7">Leaf</tissue>
    </source>
</reference>
<dbReference type="FunFam" id="3.30.70.270:FF:000020">
    <property type="entry name" value="Transposon Tf2-6 polyprotein-like Protein"/>
    <property type="match status" value="1"/>
</dbReference>
<evidence type="ECO:0000256" key="2">
    <source>
        <dbReference type="ARBA" id="ARBA00022695"/>
    </source>
</evidence>
<dbReference type="Pfam" id="PF17919">
    <property type="entry name" value="RT_RNaseH_2"/>
    <property type="match status" value="1"/>
</dbReference>
<comment type="caution">
    <text evidence="7">The sequence shown here is derived from an EMBL/GenBank/DDBJ whole genome shotgun (WGS) entry which is preliminary data.</text>
</comment>
<evidence type="ECO:0000256" key="4">
    <source>
        <dbReference type="ARBA" id="ARBA00022759"/>
    </source>
</evidence>
<evidence type="ECO:0000259" key="6">
    <source>
        <dbReference type="Pfam" id="PF17919"/>
    </source>
</evidence>
<dbReference type="InterPro" id="IPR043128">
    <property type="entry name" value="Rev_trsase/Diguanyl_cyclase"/>
</dbReference>
<protein>
    <submittedName>
        <fullName evidence="7">Retrovirus-related Pol polyprotein from transposon.6</fullName>
    </submittedName>
</protein>
<reference evidence="7" key="2">
    <citation type="journal article" date="2024" name="Plant">
        <title>Genomic evolution and insights into agronomic trait innovations of Sesamum species.</title>
        <authorList>
            <person name="Miao H."/>
            <person name="Wang L."/>
            <person name="Qu L."/>
            <person name="Liu H."/>
            <person name="Sun Y."/>
            <person name="Le M."/>
            <person name="Wang Q."/>
            <person name="Wei S."/>
            <person name="Zheng Y."/>
            <person name="Lin W."/>
            <person name="Duan Y."/>
            <person name="Cao H."/>
            <person name="Xiong S."/>
            <person name="Wang X."/>
            <person name="Wei L."/>
            <person name="Li C."/>
            <person name="Ma Q."/>
            <person name="Ju M."/>
            <person name="Zhao R."/>
            <person name="Li G."/>
            <person name="Mu C."/>
            <person name="Tian Q."/>
            <person name="Mei H."/>
            <person name="Zhang T."/>
            <person name="Gao T."/>
            <person name="Zhang H."/>
        </authorList>
    </citation>
    <scope>NUCLEOTIDE SEQUENCE</scope>
    <source>
        <strain evidence="7">G01</strain>
    </source>
</reference>
<dbReference type="PANTHER" id="PTHR37984:SF5">
    <property type="entry name" value="PROTEIN NYNRIN-LIKE"/>
    <property type="match status" value="1"/>
</dbReference>
<keyword evidence="1" id="KW-0808">Transferase</keyword>
<dbReference type="AlphaFoldDB" id="A0AAW2LG13"/>
<evidence type="ECO:0000313" key="7">
    <source>
        <dbReference type="EMBL" id="KAL0318287.1"/>
    </source>
</evidence>
<dbReference type="Gene3D" id="2.40.70.10">
    <property type="entry name" value="Acid Proteases"/>
    <property type="match status" value="1"/>
</dbReference>
<dbReference type="CDD" id="cd09274">
    <property type="entry name" value="RNase_HI_RT_Ty3"/>
    <property type="match status" value="1"/>
</dbReference>
<dbReference type="InterPro" id="IPR021109">
    <property type="entry name" value="Peptidase_aspartic_dom_sf"/>
</dbReference>
<accession>A0AAW2LG13</accession>
<dbReference type="Pfam" id="PF13650">
    <property type="entry name" value="Asp_protease_2"/>
    <property type="match status" value="1"/>
</dbReference>
<gene>
    <name evidence="7" type="ORF">Sangu_1984900</name>
</gene>
<evidence type="ECO:0000256" key="1">
    <source>
        <dbReference type="ARBA" id="ARBA00022679"/>
    </source>
</evidence>
<evidence type="ECO:0000256" key="5">
    <source>
        <dbReference type="ARBA" id="ARBA00023268"/>
    </source>
</evidence>
<keyword evidence="2" id="KW-0548">Nucleotidyltransferase</keyword>
<keyword evidence="3" id="KW-0540">Nuclease</keyword>
<name>A0AAW2LG13_9LAMI</name>
<proteinExistence type="predicted"/>
<dbReference type="CDD" id="cd00303">
    <property type="entry name" value="retropepsin_like"/>
    <property type="match status" value="1"/>
</dbReference>
<keyword evidence="4" id="KW-0255">Endonuclease</keyword>
<keyword evidence="5" id="KW-0511">Multifunctional enzyme</keyword>
<dbReference type="InterPro" id="IPR050951">
    <property type="entry name" value="Retrovirus_Pol_polyprotein"/>
</dbReference>
<dbReference type="GO" id="GO:0016779">
    <property type="term" value="F:nucleotidyltransferase activity"/>
    <property type="evidence" value="ECO:0007669"/>
    <property type="project" value="UniProtKB-KW"/>
</dbReference>
<dbReference type="SUPFAM" id="SSF56672">
    <property type="entry name" value="DNA/RNA polymerases"/>
    <property type="match status" value="1"/>
</dbReference>
<organism evidence="7">
    <name type="scientific">Sesamum angustifolium</name>
    <dbReference type="NCBI Taxonomy" id="2727405"/>
    <lineage>
        <taxon>Eukaryota</taxon>
        <taxon>Viridiplantae</taxon>
        <taxon>Streptophyta</taxon>
        <taxon>Embryophyta</taxon>
        <taxon>Tracheophyta</taxon>
        <taxon>Spermatophyta</taxon>
        <taxon>Magnoliopsida</taxon>
        <taxon>eudicotyledons</taxon>
        <taxon>Gunneridae</taxon>
        <taxon>Pentapetalae</taxon>
        <taxon>asterids</taxon>
        <taxon>lamiids</taxon>
        <taxon>Lamiales</taxon>
        <taxon>Pedaliaceae</taxon>
        <taxon>Sesamum</taxon>
    </lineage>
</organism>
<feature type="domain" description="Reverse transcriptase/retrotransposon-derived protein RNase H-like" evidence="6">
    <location>
        <begin position="252"/>
        <end position="346"/>
    </location>
</feature>